<sequence length="54" mass="6071">HASVQNVVERIFGVLKQQFCLLLLAPEYSLDIQAQIPAALCTVHNFILVHDPKE</sequence>
<dbReference type="AlphaFoldDB" id="A0A0C9U0A7"/>
<dbReference type="OrthoDB" id="2684964at2759"/>
<evidence type="ECO:0008006" key="3">
    <source>
        <dbReference type="Google" id="ProtNLM"/>
    </source>
</evidence>
<keyword evidence="2" id="KW-1185">Reference proteome</keyword>
<feature type="non-terminal residue" evidence="1">
    <location>
        <position position="1"/>
    </location>
</feature>
<dbReference type="Proteomes" id="UP000053647">
    <property type="component" value="Unassembled WGS sequence"/>
</dbReference>
<organism evidence="1 2">
    <name type="scientific">Paxillus involutus ATCC 200175</name>
    <dbReference type="NCBI Taxonomy" id="664439"/>
    <lineage>
        <taxon>Eukaryota</taxon>
        <taxon>Fungi</taxon>
        <taxon>Dikarya</taxon>
        <taxon>Basidiomycota</taxon>
        <taxon>Agaricomycotina</taxon>
        <taxon>Agaricomycetes</taxon>
        <taxon>Agaricomycetidae</taxon>
        <taxon>Boletales</taxon>
        <taxon>Paxilineae</taxon>
        <taxon>Paxillaceae</taxon>
        <taxon>Paxillus</taxon>
    </lineage>
</organism>
<evidence type="ECO:0000313" key="2">
    <source>
        <dbReference type="Proteomes" id="UP000053647"/>
    </source>
</evidence>
<reference evidence="1 2" key="1">
    <citation type="submission" date="2014-06" db="EMBL/GenBank/DDBJ databases">
        <authorList>
            <consortium name="DOE Joint Genome Institute"/>
            <person name="Kuo A."/>
            <person name="Kohler A."/>
            <person name="Nagy L.G."/>
            <person name="Floudas D."/>
            <person name="Copeland A."/>
            <person name="Barry K.W."/>
            <person name="Cichocki N."/>
            <person name="Veneault-Fourrey C."/>
            <person name="LaButti K."/>
            <person name="Lindquist E.A."/>
            <person name="Lipzen A."/>
            <person name="Lundell T."/>
            <person name="Morin E."/>
            <person name="Murat C."/>
            <person name="Sun H."/>
            <person name="Tunlid A."/>
            <person name="Henrissat B."/>
            <person name="Grigoriev I.V."/>
            <person name="Hibbett D.S."/>
            <person name="Martin F."/>
            <person name="Nordberg H.P."/>
            <person name="Cantor M.N."/>
            <person name="Hua S.X."/>
        </authorList>
    </citation>
    <scope>NUCLEOTIDE SEQUENCE [LARGE SCALE GENOMIC DNA]</scope>
    <source>
        <strain evidence="1 2">ATCC 200175</strain>
    </source>
</reference>
<proteinExistence type="predicted"/>
<name>A0A0C9U0A7_PAXIN</name>
<dbReference type="HOGENOM" id="CLU_183425_1_0_1"/>
<evidence type="ECO:0000313" key="1">
    <source>
        <dbReference type="EMBL" id="KIJ12996.1"/>
    </source>
</evidence>
<feature type="non-terminal residue" evidence="1">
    <location>
        <position position="54"/>
    </location>
</feature>
<accession>A0A0C9U0A7</accession>
<dbReference type="EMBL" id="KN819357">
    <property type="protein sequence ID" value="KIJ12996.1"/>
    <property type="molecule type" value="Genomic_DNA"/>
</dbReference>
<reference evidence="2" key="2">
    <citation type="submission" date="2015-01" db="EMBL/GenBank/DDBJ databases">
        <title>Evolutionary Origins and Diversification of the Mycorrhizal Mutualists.</title>
        <authorList>
            <consortium name="DOE Joint Genome Institute"/>
            <consortium name="Mycorrhizal Genomics Consortium"/>
            <person name="Kohler A."/>
            <person name="Kuo A."/>
            <person name="Nagy L.G."/>
            <person name="Floudas D."/>
            <person name="Copeland A."/>
            <person name="Barry K.W."/>
            <person name="Cichocki N."/>
            <person name="Veneault-Fourrey C."/>
            <person name="LaButti K."/>
            <person name="Lindquist E.A."/>
            <person name="Lipzen A."/>
            <person name="Lundell T."/>
            <person name="Morin E."/>
            <person name="Murat C."/>
            <person name="Riley R."/>
            <person name="Ohm R."/>
            <person name="Sun H."/>
            <person name="Tunlid A."/>
            <person name="Henrissat B."/>
            <person name="Grigoriev I.V."/>
            <person name="Hibbett D.S."/>
            <person name="Martin F."/>
        </authorList>
    </citation>
    <scope>NUCLEOTIDE SEQUENCE [LARGE SCALE GENOMIC DNA]</scope>
    <source>
        <strain evidence="2">ATCC 200175</strain>
    </source>
</reference>
<gene>
    <name evidence="1" type="ORF">PAXINDRAFT_35541</name>
</gene>
<protein>
    <recommendedName>
        <fullName evidence="3">DDE Tnp4 domain-containing protein</fullName>
    </recommendedName>
</protein>